<keyword evidence="7" id="KW-1185">Reference proteome</keyword>
<dbReference type="PANTHER" id="PTHR19359">
    <property type="entry name" value="CYTOCHROME B5"/>
    <property type="match status" value="1"/>
</dbReference>
<evidence type="ECO:0000313" key="7">
    <source>
        <dbReference type="Proteomes" id="UP000595053"/>
    </source>
</evidence>
<comment type="similarity">
    <text evidence="4">Belongs to the cytochrome b5 family.</text>
</comment>
<evidence type="ECO:0000256" key="2">
    <source>
        <dbReference type="ARBA" id="ARBA00022723"/>
    </source>
</evidence>
<dbReference type="PRINTS" id="PR00363">
    <property type="entry name" value="CYTOCHROMEB5"/>
</dbReference>
<gene>
    <name evidence="6" type="ORF">INS88_08270</name>
</gene>
<accession>A0A7M1QV96</accession>
<dbReference type="Pfam" id="PF00173">
    <property type="entry name" value="Cyt-b5"/>
    <property type="match status" value="1"/>
</dbReference>
<reference evidence="6 7" key="1">
    <citation type="submission" date="2020-10" db="EMBL/GenBank/DDBJ databases">
        <title>Trueperella pecoris sp. nov. isolated from bovine and porcine specimens.</title>
        <authorList>
            <person name="Schoenecker L."/>
            <person name="Schnydrig P."/>
            <person name="Brodard I."/>
            <person name="Thomann A."/>
            <person name="Hemphill A."/>
            <person name="Rodriguez-Campos S."/>
            <person name="Perreten V."/>
            <person name="Jores J."/>
            <person name="Kittl S."/>
        </authorList>
    </citation>
    <scope>NUCLEOTIDE SEQUENCE [LARGE SCALE GENOMIC DNA]</scope>
    <source>
        <strain evidence="6 7">15A0121</strain>
    </source>
</reference>
<dbReference type="SMART" id="SM01117">
    <property type="entry name" value="Cyt-b5"/>
    <property type="match status" value="1"/>
</dbReference>
<protein>
    <submittedName>
        <fullName evidence="6">Cytochrome b5 domain-containing protein</fullName>
    </submittedName>
</protein>
<feature type="domain" description="Cytochrome b5 heme-binding" evidence="5">
    <location>
        <begin position="41"/>
        <end position="117"/>
    </location>
</feature>
<dbReference type="GO" id="GO:0016020">
    <property type="term" value="C:membrane"/>
    <property type="evidence" value="ECO:0007669"/>
    <property type="project" value="TreeGrafter"/>
</dbReference>
<dbReference type="Gene3D" id="3.10.120.10">
    <property type="entry name" value="Cytochrome b5-like heme/steroid binding domain"/>
    <property type="match status" value="1"/>
</dbReference>
<evidence type="ECO:0000259" key="5">
    <source>
        <dbReference type="PROSITE" id="PS50255"/>
    </source>
</evidence>
<keyword evidence="3" id="KW-0408">Iron</keyword>
<dbReference type="PANTHER" id="PTHR19359:SF95">
    <property type="entry name" value="CYTOCHROME B5 TYPE B"/>
    <property type="match status" value="1"/>
</dbReference>
<dbReference type="EMBL" id="CP063213">
    <property type="protein sequence ID" value="QOR45265.1"/>
    <property type="molecule type" value="Genomic_DNA"/>
</dbReference>
<name>A0A7M1QV96_9ACTO</name>
<dbReference type="AlphaFoldDB" id="A0A7M1QV96"/>
<organism evidence="6 7">
    <name type="scientific">Trueperella pecoris</name>
    <dbReference type="NCBI Taxonomy" id="2733571"/>
    <lineage>
        <taxon>Bacteria</taxon>
        <taxon>Bacillati</taxon>
        <taxon>Actinomycetota</taxon>
        <taxon>Actinomycetes</taxon>
        <taxon>Actinomycetales</taxon>
        <taxon>Actinomycetaceae</taxon>
        <taxon>Trueperella</taxon>
    </lineage>
</organism>
<dbReference type="SUPFAM" id="SSF55856">
    <property type="entry name" value="Cytochrome b5-like heme/steroid binding domain"/>
    <property type="match status" value="1"/>
</dbReference>
<evidence type="ECO:0000256" key="3">
    <source>
        <dbReference type="ARBA" id="ARBA00023004"/>
    </source>
</evidence>
<evidence type="ECO:0000256" key="4">
    <source>
        <dbReference type="ARBA" id="ARBA00038168"/>
    </source>
</evidence>
<keyword evidence="1" id="KW-0349">Heme</keyword>
<dbReference type="RefSeq" id="WP_193326986.1">
    <property type="nucleotide sequence ID" value="NZ_CP053291.1"/>
</dbReference>
<evidence type="ECO:0000256" key="1">
    <source>
        <dbReference type="ARBA" id="ARBA00022617"/>
    </source>
</evidence>
<keyword evidence="2" id="KW-0479">Metal-binding</keyword>
<evidence type="ECO:0000313" key="6">
    <source>
        <dbReference type="EMBL" id="QOR45265.1"/>
    </source>
</evidence>
<dbReference type="PROSITE" id="PS50255">
    <property type="entry name" value="CYTOCHROME_B5_2"/>
    <property type="match status" value="1"/>
</dbReference>
<dbReference type="InterPro" id="IPR036400">
    <property type="entry name" value="Cyt_B5-like_heme/steroid_sf"/>
</dbReference>
<dbReference type="InterPro" id="IPR050668">
    <property type="entry name" value="Cytochrome_b5"/>
</dbReference>
<dbReference type="GO" id="GO:0046872">
    <property type="term" value="F:metal ion binding"/>
    <property type="evidence" value="ECO:0007669"/>
    <property type="project" value="UniProtKB-KW"/>
</dbReference>
<dbReference type="GO" id="GO:0020037">
    <property type="term" value="F:heme binding"/>
    <property type="evidence" value="ECO:0007669"/>
    <property type="project" value="TreeGrafter"/>
</dbReference>
<proteinExistence type="inferred from homology"/>
<dbReference type="Proteomes" id="UP000595053">
    <property type="component" value="Chromosome"/>
</dbReference>
<sequence>MLTGPAAVTALIFIVLVAIQGPKQCGAPKPLPPSTTATTAAENYALDQAARHNNADSCWSAIDGNVYDLTTWINRHPGGSKRIMGICGTDGSTKFNDEHGGGEVSRTLAQFKIGALTK</sequence>
<dbReference type="InterPro" id="IPR001199">
    <property type="entry name" value="Cyt_B5-like_heme/steroid-bd"/>
</dbReference>